<feature type="region of interest" description="Disordered" evidence="9">
    <location>
        <begin position="201"/>
        <end position="234"/>
    </location>
</feature>
<evidence type="ECO:0000256" key="5">
    <source>
        <dbReference type="ARBA" id="ARBA00023015"/>
    </source>
</evidence>
<evidence type="ECO:0000256" key="7">
    <source>
        <dbReference type="ARBA" id="ARBA00023242"/>
    </source>
</evidence>
<organism evidence="11 12">
    <name type="scientific">Sphagnum jensenii</name>
    <dbReference type="NCBI Taxonomy" id="128206"/>
    <lineage>
        <taxon>Eukaryota</taxon>
        <taxon>Viridiplantae</taxon>
        <taxon>Streptophyta</taxon>
        <taxon>Embryophyta</taxon>
        <taxon>Bryophyta</taxon>
        <taxon>Sphagnophytina</taxon>
        <taxon>Sphagnopsida</taxon>
        <taxon>Sphagnales</taxon>
        <taxon>Sphagnaceae</taxon>
        <taxon>Sphagnum</taxon>
    </lineage>
</organism>
<keyword evidence="6" id="KW-0804">Transcription</keyword>
<keyword evidence="5" id="KW-0805">Transcription regulation</keyword>
<dbReference type="Gene3D" id="3.30.160.60">
    <property type="entry name" value="Classic Zinc Finger"/>
    <property type="match status" value="1"/>
</dbReference>
<protein>
    <recommendedName>
        <fullName evidence="10">B box-type domain-containing protein</fullName>
    </recommendedName>
</protein>
<keyword evidence="7" id="KW-0539">Nucleus</keyword>
<sequence length="255" mass="28250">MRTLCDVCEVAPAHLFCAADEAALCHNCDEKVHACNKLASRHVRIELAETRAVPLCDICENASAFFFCGIDGTSLCLQCDMDVHIGGKKTHERYLLMAQRVEIPVQKPGRDDNIPDDKQPENLDGTNNHLNGLQKNGQNHIHHHHHHHHHHHEQENKNERARPKLGADSISIGPAVAIAVGVEVLQLHAERQPTSQMFDLNSQPQHLQSQASHPDKDEDGDKEPVSSDNDCSDAVECMTAKEVQQSGKIHKTGEA</sequence>
<name>A0ABP0WZB6_9BRYO</name>
<dbReference type="SMART" id="SM00336">
    <property type="entry name" value="BBOX"/>
    <property type="match status" value="2"/>
</dbReference>
<dbReference type="PANTHER" id="PTHR31832:SF5">
    <property type="entry name" value="OS09G0527900 PROTEIN"/>
    <property type="match status" value="1"/>
</dbReference>
<feature type="region of interest" description="Disordered" evidence="9">
    <location>
        <begin position="105"/>
        <end position="162"/>
    </location>
</feature>
<evidence type="ECO:0000256" key="2">
    <source>
        <dbReference type="ARBA" id="ARBA00022723"/>
    </source>
</evidence>
<dbReference type="InterPro" id="IPR049808">
    <property type="entry name" value="CONSTANS-like_Bbox1"/>
</dbReference>
<feature type="compositionally biased region" description="Polar residues" evidence="9">
    <location>
        <begin position="124"/>
        <end position="139"/>
    </location>
</feature>
<evidence type="ECO:0000256" key="8">
    <source>
        <dbReference type="PROSITE-ProRule" id="PRU00024"/>
    </source>
</evidence>
<evidence type="ECO:0000256" key="1">
    <source>
        <dbReference type="ARBA" id="ARBA00004123"/>
    </source>
</evidence>
<dbReference type="Proteomes" id="UP001497444">
    <property type="component" value="Chromosome 3"/>
</dbReference>
<accession>A0ABP0WZB6</accession>
<evidence type="ECO:0000256" key="6">
    <source>
        <dbReference type="ARBA" id="ARBA00023163"/>
    </source>
</evidence>
<keyword evidence="3" id="KW-0677">Repeat</keyword>
<evidence type="ECO:0000259" key="10">
    <source>
        <dbReference type="PROSITE" id="PS50119"/>
    </source>
</evidence>
<reference evidence="11" key="1">
    <citation type="submission" date="2024-02" db="EMBL/GenBank/DDBJ databases">
        <authorList>
            <consortium name="ELIXIR-Norway"/>
            <consortium name="Elixir Norway"/>
        </authorList>
    </citation>
    <scope>NUCLEOTIDE SEQUENCE</scope>
</reference>
<feature type="compositionally biased region" description="Polar residues" evidence="9">
    <location>
        <begin position="201"/>
        <end position="212"/>
    </location>
</feature>
<feature type="domain" description="B box-type" evidence="10">
    <location>
        <begin position="1"/>
        <end position="47"/>
    </location>
</feature>
<dbReference type="InterPro" id="IPR000315">
    <property type="entry name" value="Znf_B-box"/>
</dbReference>
<dbReference type="PROSITE" id="PS50119">
    <property type="entry name" value="ZF_BBOX"/>
    <property type="match status" value="2"/>
</dbReference>
<keyword evidence="12" id="KW-1185">Reference proteome</keyword>
<gene>
    <name evidence="11" type="ORF">CSSPJE1EN1_LOCUS16165</name>
</gene>
<evidence type="ECO:0000256" key="3">
    <source>
        <dbReference type="ARBA" id="ARBA00022737"/>
    </source>
</evidence>
<feature type="compositionally biased region" description="Basic and acidic residues" evidence="9">
    <location>
        <begin position="152"/>
        <end position="162"/>
    </location>
</feature>
<dbReference type="CDD" id="cd19821">
    <property type="entry name" value="Bbox1_BBX-like"/>
    <property type="match status" value="1"/>
</dbReference>
<evidence type="ECO:0000313" key="12">
    <source>
        <dbReference type="Proteomes" id="UP001497444"/>
    </source>
</evidence>
<feature type="compositionally biased region" description="Basic residues" evidence="9">
    <location>
        <begin position="140"/>
        <end position="151"/>
    </location>
</feature>
<feature type="domain" description="B box-type" evidence="10">
    <location>
        <begin position="51"/>
        <end position="96"/>
    </location>
</feature>
<keyword evidence="4" id="KW-0862">Zinc</keyword>
<dbReference type="EMBL" id="OZ020098">
    <property type="protein sequence ID" value="CAK9270687.1"/>
    <property type="molecule type" value="Genomic_DNA"/>
</dbReference>
<keyword evidence="2" id="KW-0479">Metal-binding</keyword>
<keyword evidence="8" id="KW-0863">Zinc-finger</keyword>
<evidence type="ECO:0000256" key="9">
    <source>
        <dbReference type="SAM" id="MobiDB-lite"/>
    </source>
</evidence>
<dbReference type="InterPro" id="IPR051979">
    <property type="entry name" value="B-box_zinc_finger"/>
</dbReference>
<proteinExistence type="predicted"/>
<evidence type="ECO:0000256" key="4">
    <source>
        <dbReference type="ARBA" id="ARBA00022833"/>
    </source>
</evidence>
<comment type="subcellular location">
    <subcellularLocation>
        <location evidence="1">Nucleus</location>
    </subcellularLocation>
</comment>
<evidence type="ECO:0000313" key="11">
    <source>
        <dbReference type="EMBL" id="CAK9270687.1"/>
    </source>
</evidence>
<dbReference type="PANTHER" id="PTHR31832">
    <property type="entry name" value="B-BOX ZINC FINGER PROTEIN 22"/>
    <property type="match status" value="1"/>
</dbReference>
<feature type="compositionally biased region" description="Basic and acidic residues" evidence="9">
    <location>
        <begin position="108"/>
        <end position="121"/>
    </location>
</feature>